<keyword evidence="3" id="KW-1185">Reference proteome</keyword>
<organism evidence="2 3">
    <name type="scientific">Cylindrotheca closterium</name>
    <dbReference type="NCBI Taxonomy" id="2856"/>
    <lineage>
        <taxon>Eukaryota</taxon>
        <taxon>Sar</taxon>
        <taxon>Stramenopiles</taxon>
        <taxon>Ochrophyta</taxon>
        <taxon>Bacillariophyta</taxon>
        <taxon>Bacillariophyceae</taxon>
        <taxon>Bacillariophycidae</taxon>
        <taxon>Bacillariales</taxon>
        <taxon>Bacillariaceae</taxon>
        <taxon>Cylindrotheca</taxon>
    </lineage>
</organism>
<sequence>MCGVGKFCEQWGLDARNECHRCGQPEDTLHALRCSCPLAAEAWSARALHLQSWMTAEMTAPTIANAILQFFQTIRGLAISIDQVGNHIHTSRPQPLACVIPNASLEPLSSQGSSFQTLGAPPAGPLPQPQQPLHRYLVGG</sequence>
<evidence type="ECO:0000313" key="2">
    <source>
        <dbReference type="EMBL" id="CAJ1928962.1"/>
    </source>
</evidence>
<name>A0AAD2CCS1_9STRA</name>
<dbReference type="Proteomes" id="UP001295423">
    <property type="component" value="Unassembled WGS sequence"/>
</dbReference>
<protein>
    <submittedName>
        <fullName evidence="2">Uncharacterized protein</fullName>
    </submittedName>
</protein>
<evidence type="ECO:0000256" key="1">
    <source>
        <dbReference type="SAM" id="MobiDB-lite"/>
    </source>
</evidence>
<gene>
    <name evidence="2" type="ORF">CYCCA115_LOCUS1578</name>
</gene>
<feature type="region of interest" description="Disordered" evidence="1">
    <location>
        <begin position="110"/>
        <end position="132"/>
    </location>
</feature>
<evidence type="ECO:0000313" key="3">
    <source>
        <dbReference type="Proteomes" id="UP001295423"/>
    </source>
</evidence>
<comment type="caution">
    <text evidence="2">The sequence shown here is derived from an EMBL/GenBank/DDBJ whole genome shotgun (WGS) entry which is preliminary data.</text>
</comment>
<reference evidence="2" key="1">
    <citation type="submission" date="2023-08" db="EMBL/GenBank/DDBJ databases">
        <authorList>
            <person name="Audoor S."/>
            <person name="Bilcke G."/>
        </authorList>
    </citation>
    <scope>NUCLEOTIDE SEQUENCE</scope>
</reference>
<proteinExistence type="predicted"/>
<accession>A0AAD2CCS1</accession>
<dbReference type="EMBL" id="CAKOGP040000069">
    <property type="protein sequence ID" value="CAJ1928962.1"/>
    <property type="molecule type" value="Genomic_DNA"/>
</dbReference>
<dbReference type="AlphaFoldDB" id="A0AAD2CCS1"/>